<reference evidence="2" key="1">
    <citation type="submission" date="2017-07" db="EMBL/GenBank/DDBJ databases">
        <authorList>
            <person name="Varghese N."/>
            <person name="Submissions S."/>
        </authorList>
    </citation>
    <scope>NUCLEOTIDE SEQUENCE [LARGE SCALE GENOMIC DNA]</scope>
    <source>
        <strain evidence="2">NLAE-zl-C134</strain>
    </source>
</reference>
<dbReference type="Proteomes" id="UP000254051">
    <property type="component" value="Unassembled WGS sequence"/>
</dbReference>
<organism evidence="1 2">
    <name type="scientific">Faecalicatena contorta</name>
    <dbReference type="NCBI Taxonomy" id="39482"/>
    <lineage>
        <taxon>Bacteria</taxon>
        <taxon>Bacillati</taxon>
        <taxon>Bacillota</taxon>
        <taxon>Clostridia</taxon>
        <taxon>Lachnospirales</taxon>
        <taxon>Lachnospiraceae</taxon>
        <taxon>Faecalicatena</taxon>
    </lineage>
</organism>
<keyword evidence="2" id="KW-1185">Reference proteome</keyword>
<sequence length="34" mass="3809">MPLDRIVLWSVETSGISQDVCGALKNIKFTNLMK</sequence>
<dbReference type="AlphaFoldDB" id="A0A316A4I1"/>
<gene>
    <name evidence="1" type="ORF">SAMN05216529_102468</name>
</gene>
<accession>A0A316A4I1</accession>
<evidence type="ECO:0000313" key="1">
    <source>
        <dbReference type="EMBL" id="SUQ13250.1"/>
    </source>
</evidence>
<dbReference type="EMBL" id="UHJJ01000002">
    <property type="protein sequence ID" value="SUQ13250.1"/>
    <property type="molecule type" value="Genomic_DNA"/>
</dbReference>
<proteinExistence type="predicted"/>
<evidence type="ECO:0000313" key="2">
    <source>
        <dbReference type="Proteomes" id="UP000254051"/>
    </source>
</evidence>
<protein>
    <submittedName>
        <fullName evidence="1">Uncharacterized protein</fullName>
    </submittedName>
</protein>
<name>A0A316A4I1_9FIRM</name>